<reference evidence="3" key="3">
    <citation type="submission" date="2024-02" db="EMBL/GenBank/DDBJ databases">
        <title>Comparative genomics of Cryptococcus and Kwoniella reveals pathogenesis evolution and contrasting modes of karyotype evolution via chromosome fusion or intercentromeric recombination.</title>
        <authorList>
            <person name="Coelho M.A."/>
            <person name="David-Palma M."/>
            <person name="Shea T."/>
            <person name="Bowers K."/>
            <person name="McGinley-Smith S."/>
            <person name="Mohammad A.W."/>
            <person name="Gnirke A."/>
            <person name="Yurkov A.M."/>
            <person name="Nowrousian M."/>
            <person name="Sun S."/>
            <person name="Cuomo C.A."/>
            <person name="Heitman J."/>
        </authorList>
    </citation>
    <scope>NUCLEOTIDE SEQUENCE</scope>
    <source>
        <strain evidence="3">CBS 10117</strain>
    </source>
</reference>
<dbReference type="EMBL" id="KI894031">
    <property type="protein sequence ID" value="OBR85080.1"/>
    <property type="molecule type" value="Genomic_DNA"/>
</dbReference>
<evidence type="ECO:0000256" key="1">
    <source>
        <dbReference type="SAM" id="MobiDB-lite"/>
    </source>
</evidence>
<reference evidence="2" key="1">
    <citation type="submission" date="2013-07" db="EMBL/GenBank/DDBJ databases">
        <title>The Genome Sequence of Cryptococcus dejecticola CBS10117.</title>
        <authorList>
            <consortium name="The Broad Institute Genome Sequencing Platform"/>
            <person name="Cuomo C."/>
            <person name="Litvintseva A."/>
            <person name="Chen Y."/>
            <person name="Heitman J."/>
            <person name="Sun S."/>
            <person name="Springer D."/>
            <person name="Dromer F."/>
            <person name="Young S.K."/>
            <person name="Zeng Q."/>
            <person name="Gargeya S."/>
            <person name="Fitzgerald M."/>
            <person name="Abouelleil A."/>
            <person name="Alvarado L."/>
            <person name="Berlin A.M."/>
            <person name="Chapman S.B."/>
            <person name="Dewar J."/>
            <person name="Goldberg J."/>
            <person name="Griggs A."/>
            <person name="Gujja S."/>
            <person name="Hansen M."/>
            <person name="Howarth C."/>
            <person name="Imamovic A."/>
            <person name="Larimer J."/>
            <person name="McCowan C."/>
            <person name="Murphy C."/>
            <person name="Pearson M."/>
            <person name="Priest M."/>
            <person name="Roberts A."/>
            <person name="Saif S."/>
            <person name="Shea T."/>
            <person name="Sykes S."/>
            <person name="Wortman J."/>
            <person name="Nusbaum C."/>
            <person name="Birren B."/>
        </authorList>
    </citation>
    <scope>NUCLEOTIDE SEQUENCE [LARGE SCALE GENOMIC DNA]</scope>
    <source>
        <strain evidence="2">CBS 10117</strain>
    </source>
</reference>
<dbReference type="GeneID" id="28968110"/>
<dbReference type="Proteomes" id="UP000078595">
    <property type="component" value="Chromosome 5"/>
</dbReference>
<dbReference type="RefSeq" id="XP_018262922.1">
    <property type="nucleotide sequence ID" value="XM_018407711.1"/>
</dbReference>
<reference evidence="3" key="2">
    <citation type="submission" date="2013-07" db="EMBL/GenBank/DDBJ databases">
        <authorList>
            <consortium name="The Broad Institute Genome Sequencing Platform"/>
            <person name="Cuomo C."/>
            <person name="Litvintseva A."/>
            <person name="Chen Y."/>
            <person name="Heitman J."/>
            <person name="Sun S."/>
            <person name="Springer D."/>
            <person name="Dromer F."/>
            <person name="Young S.K."/>
            <person name="Zeng Q."/>
            <person name="Gargeya S."/>
            <person name="Fitzgerald M."/>
            <person name="Abouelleil A."/>
            <person name="Alvarado L."/>
            <person name="Berlin A.M."/>
            <person name="Chapman S.B."/>
            <person name="Dewar J."/>
            <person name="Goldberg J."/>
            <person name="Griggs A."/>
            <person name="Gujja S."/>
            <person name="Hansen M."/>
            <person name="Howarth C."/>
            <person name="Imamovic A."/>
            <person name="Larimer J."/>
            <person name="McCowan C."/>
            <person name="Murphy C."/>
            <person name="Pearson M."/>
            <person name="Priest M."/>
            <person name="Roberts A."/>
            <person name="Saif S."/>
            <person name="Shea T."/>
            <person name="Sykes S."/>
            <person name="Wortman J."/>
            <person name="Nusbaum C."/>
            <person name="Birren B."/>
        </authorList>
    </citation>
    <scope>NUCLEOTIDE SEQUENCE</scope>
    <source>
        <strain evidence="3">CBS 10117</strain>
    </source>
</reference>
<name>A0A1A6A4U8_9TREE</name>
<evidence type="ECO:0000313" key="4">
    <source>
        <dbReference type="Proteomes" id="UP000078595"/>
    </source>
</evidence>
<feature type="compositionally biased region" description="Polar residues" evidence="1">
    <location>
        <begin position="244"/>
        <end position="259"/>
    </location>
</feature>
<dbReference type="EMBL" id="CP144534">
    <property type="protein sequence ID" value="WWC62024.1"/>
    <property type="molecule type" value="Genomic_DNA"/>
</dbReference>
<dbReference type="AlphaFoldDB" id="A0A1A6A4U8"/>
<protein>
    <recommendedName>
        <fullName evidence="5">Peroxin/Ferlin domain-containing protein</fullName>
    </recommendedName>
</protein>
<evidence type="ECO:0000313" key="2">
    <source>
        <dbReference type="EMBL" id="OBR85080.1"/>
    </source>
</evidence>
<proteinExistence type="predicted"/>
<feature type="region of interest" description="Disordered" evidence="1">
    <location>
        <begin position="88"/>
        <end position="111"/>
    </location>
</feature>
<dbReference type="VEuPathDB" id="FungiDB:I303_04411"/>
<evidence type="ECO:0000313" key="3">
    <source>
        <dbReference type="EMBL" id="WWC62024.1"/>
    </source>
</evidence>
<dbReference type="STRING" id="1296121.A0A1A6A4U8"/>
<feature type="region of interest" description="Disordered" evidence="1">
    <location>
        <begin position="195"/>
        <end position="259"/>
    </location>
</feature>
<accession>A0A1A6A4U8</accession>
<feature type="region of interest" description="Disordered" evidence="1">
    <location>
        <begin position="452"/>
        <end position="480"/>
    </location>
</feature>
<feature type="compositionally biased region" description="Polar residues" evidence="1">
    <location>
        <begin position="453"/>
        <end position="480"/>
    </location>
</feature>
<gene>
    <name evidence="2" type="ORF">I303_04411</name>
    <name evidence="3" type="ORF">I303_104611</name>
</gene>
<dbReference type="KEGG" id="kdj:28968110"/>
<sequence length="480" mass="53564">MTTPQDGEPSTVPSTSNTNTGTSPGNPYSSPVKVIQSPKEDLDAIQTSLTARRRMSLRSLLNSYKSQNAALKGKSNIKPHDEVLVEDEEDVNAGTTEGVDEEGEGDHFDPATRVNTADLKAYNEAKGKAINILKMTSEGIRTGIKNVEDEVEVGFQKEYVWDVLFENQRGIYIFGKGYFSAGGLLPADPSAFTRPSTAIPSASSLGKGKGKGKKKSNDNSEPGTTSTTTKTNVNGDEDKDKNNGKGTSKSRSNKTSYTLDTYQPPLPDWEYLTPWMINMRIGTDELGWRYNAWFKKKGWSSHSGTLGWGGWVRRREWIRLRGVGVDTRKDSSQVEVHAEERDKLEKKGRSLRDVLCHENVGENVQEILVSMGKINLDRQRLELWEKWLVDLSIGDNKNKNRQMEECRERLRNICEDEQALNDLRKQFTYPTSSFPSFLKILSSHSIAYPASFDASTPQHDSQNDDSTNSKNQDCPSCGTT</sequence>
<keyword evidence="4" id="KW-1185">Reference proteome</keyword>
<dbReference type="OrthoDB" id="72441at2759"/>
<organism evidence="2">
    <name type="scientific">Kwoniella dejecticola CBS 10117</name>
    <dbReference type="NCBI Taxonomy" id="1296121"/>
    <lineage>
        <taxon>Eukaryota</taxon>
        <taxon>Fungi</taxon>
        <taxon>Dikarya</taxon>
        <taxon>Basidiomycota</taxon>
        <taxon>Agaricomycotina</taxon>
        <taxon>Tremellomycetes</taxon>
        <taxon>Tremellales</taxon>
        <taxon>Cryptococcaceae</taxon>
        <taxon>Kwoniella</taxon>
    </lineage>
</organism>
<feature type="compositionally biased region" description="Low complexity" evidence="1">
    <location>
        <begin position="9"/>
        <end position="27"/>
    </location>
</feature>
<evidence type="ECO:0008006" key="5">
    <source>
        <dbReference type="Google" id="ProtNLM"/>
    </source>
</evidence>
<feature type="region of interest" description="Disordered" evidence="1">
    <location>
        <begin position="1"/>
        <end position="39"/>
    </location>
</feature>
<feature type="compositionally biased region" description="Polar residues" evidence="1">
    <location>
        <begin position="195"/>
        <end position="204"/>
    </location>
</feature>